<evidence type="ECO:0000256" key="1">
    <source>
        <dbReference type="SAM" id="MobiDB-lite"/>
    </source>
</evidence>
<evidence type="ECO:0000313" key="2">
    <source>
        <dbReference type="EMBL" id="KAJ0974399.1"/>
    </source>
</evidence>
<feature type="region of interest" description="Disordered" evidence="1">
    <location>
        <begin position="113"/>
        <end position="138"/>
    </location>
</feature>
<name>A0A9D5CK66_9LILI</name>
<reference evidence="2" key="2">
    <citation type="journal article" date="2022" name="Hortic Res">
        <title>The genome of Dioscorea zingiberensis sheds light on the biosynthesis, origin and evolution of the medicinally important diosgenin saponins.</title>
        <authorList>
            <person name="Li Y."/>
            <person name="Tan C."/>
            <person name="Li Z."/>
            <person name="Guo J."/>
            <person name="Li S."/>
            <person name="Chen X."/>
            <person name="Wang C."/>
            <person name="Dai X."/>
            <person name="Yang H."/>
            <person name="Song W."/>
            <person name="Hou L."/>
            <person name="Xu J."/>
            <person name="Tong Z."/>
            <person name="Xu A."/>
            <person name="Yuan X."/>
            <person name="Wang W."/>
            <person name="Yang Q."/>
            <person name="Chen L."/>
            <person name="Sun Z."/>
            <person name="Wang K."/>
            <person name="Pan B."/>
            <person name="Chen J."/>
            <person name="Bao Y."/>
            <person name="Liu F."/>
            <person name="Qi X."/>
            <person name="Gang D.R."/>
            <person name="Wen J."/>
            <person name="Li J."/>
        </authorList>
    </citation>
    <scope>NUCLEOTIDE SEQUENCE</scope>
    <source>
        <strain evidence="2">Dzin_1.0</strain>
    </source>
</reference>
<feature type="region of interest" description="Disordered" evidence="1">
    <location>
        <begin position="1"/>
        <end position="89"/>
    </location>
</feature>
<evidence type="ECO:0000313" key="3">
    <source>
        <dbReference type="Proteomes" id="UP001085076"/>
    </source>
</evidence>
<accession>A0A9D5CK66</accession>
<organism evidence="2 3">
    <name type="scientific">Dioscorea zingiberensis</name>
    <dbReference type="NCBI Taxonomy" id="325984"/>
    <lineage>
        <taxon>Eukaryota</taxon>
        <taxon>Viridiplantae</taxon>
        <taxon>Streptophyta</taxon>
        <taxon>Embryophyta</taxon>
        <taxon>Tracheophyta</taxon>
        <taxon>Spermatophyta</taxon>
        <taxon>Magnoliopsida</taxon>
        <taxon>Liliopsida</taxon>
        <taxon>Dioscoreales</taxon>
        <taxon>Dioscoreaceae</taxon>
        <taxon>Dioscorea</taxon>
    </lineage>
</organism>
<sequence length="138" mass="15973">MQIEDLMPQFRSAAELFGHTEEQENNEEDQHKHGRWSEFAGEDDYRAPSNAISISLEQRQRPLFWDPDPAKSGETAEKGDAGEGRKKAQRDLVNVCWSCSSRTGLWSPKRREWRFPSERVQRTPEELGDEPDSGERLQ</sequence>
<gene>
    <name evidence="2" type="ORF">J5N97_016364</name>
</gene>
<comment type="caution">
    <text evidence="2">The sequence shown here is derived from an EMBL/GenBank/DDBJ whole genome shotgun (WGS) entry which is preliminary data.</text>
</comment>
<dbReference type="AlphaFoldDB" id="A0A9D5CK66"/>
<dbReference type="EMBL" id="JAGGNH010000004">
    <property type="protein sequence ID" value="KAJ0974399.1"/>
    <property type="molecule type" value="Genomic_DNA"/>
</dbReference>
<reference evidence="2" key="1">
    <citation type="submission" date="2021-03" db="EMBL/GenBank/DDBJ databases">
        <authorList>
            <person name="Li Z."/>
            <person name="Yang C."/>
        </authorList>
    </citation>
    <scope>NUCLEOTIDE SEQUENCE</scope>
    <source>
        <strain evidence="2">Dzin_1.0</strain>
        <tissue evidence="2">Leaf</tissue>
    </source>
</reference>
<protein>
    <submittedName>
        <fullName evidence="2">Uncharacterized protein</fullName>
    </submittedName>
</protein>
<feature type="compositionally biased region" description="Basic and acidic residues" evidence="1">
    <location>
        <begin position="68"/>
        <end position="89"/>
    </location>
</feature>
<keyword evidence="3" id="KW-1185">Reference proteome</keyword>
<proteinExistence type="predicted"/>
<dbReference type="Proteomes" id="UP001085076">
    <property type="component" value="Miscellaneous, Linkage group lg04"/>
</dbReference>
<feature type="compositionally biased region" description="Basic and acidic residues" evidence="1">
    <location>
        <begin position="113"/>
        <end position="125"/>
    </location>
</feature>